<dbReference type="InterPro" id="IPR000198">
    <property type="entry name" value="RhoGAP_dom"/>
</dbReference>
<evidence type="ECO:0000256" key="1">
    <source>
        <dbReference type="PROSITE-ProRule" id="PRU01077"/>
    </source>
</evidence>
<dbReference type="PROSITE" id="PS51741">
    <property type="entry name" value="F_BAR"/>
    <property type="match status" value="1"/>
</dbReference>
<dbReference type="Gene3D" id="1.10.555.10">
    <property type="entry name" value="Rho GTPase activation protein"/>
    <property type="match status" value="1"/>
</dbReference>
<dbReference type="OrthoDB" id="2155291at2759"/>
<dbReference type="SMART" id="SM00055">
    <property type="entry name" value="FCH"/>
    <property type="match status" value="1"/>
</dbReference>
<dbReference type="AlphaFoldDB" id="A0A8H7VB64"/>
<evidence type="ECO:0008006" key="6">
    <source>
        <dbReference type="Google" id="ProtNLM"/>
    </source>
</evidence>
<evidence type="ECO:0000313" key="4">
    <source>
        <dbReference type="EMBL" id="KAG2213980.1"/>
    </source>
</evidence>
<dbReference type="Pfam" id="PF00620">
    <property type="entry name" value="RhoGAP"/>
    <property type="match status" value="1"/>
</dbReference>
<dbReference type="Gene3D" id="1.20.1270.60">
    <property type="entry name" value="Arfaptin homology (AH) domain/BAR domain"/>
    <property type="match status" value="1"/>
</dbReference>
<dbReference type="SUPFAM" id="SSF103657">
    <property type="entry name" value="BAR/IMD domain-like"/>
    <property type="match status" value="1"/>
</dbReference>
<feature type="domain" description="F-BAR" evidence="3">
    <location>
        <begin position="9"/>
        <end position="368"/>
    </location>
</feature>
<dbReference type="GO" id="GO:0005737">
    <property type="term" value="C:cytoplasm"/>
    <property type="evidence" value="ECO:0007669"/>
    <property type="project" value="TreeGrafter"/>
</dbReference>
<reference evidence="4" key="1">
    <citation type="submission" date="2020-12" db="EMBL/GenBank/DDBJ databases">
        <title>Metabolic potential, ecology and presence of endohyphal bacteria is reflected in genomic diversity of Mucoromycotina.</title>
        <authorList>
            <person name="Muszewska A."/>
            <person name="Okrasinska A."/>
            <person name="Steczkiewicz K."/>
            <person name="Drgas O."/>
            <person name="Orlowska M."/>
            <person name="Perlinska-Lenart U."/>
            <person name="Aleksandrzak-Piekarczyk T."/>
            <person name="Szatraj K."/>
            <person name="Zielenkiewicz U."/>
            <person name="Pilsyk S."/>
            <person name="Malc E."/>
            <person name="Mieczkowski P."/>
            <person name="Kruszewska J.S."/>
            <person name="Biernat P."/>
            <person name="Pawlowska J."/>
        </authorList>
    </citation>
    <scope>NUCLEOTIDE SEQUENCE</scope>
    <source>
        <strain evidence="4">WA0000017839</strain>
    </source>
</reference>
<keyword evidence="1" id="KW-0175">Coiled coil</keyword>
<proteinExistence type="predicted"/>
<dbReference type="PANTHER" id="PTHR23065:SF17">
    <property type="entry name" value="RHO-GTPASE-ACTIVATING PROTEIN RGD2"/>
    <property type="match status" value="1"/>
</dbReference>
<dbReference type="InterPro" id="IPR027267">
    <property type="entry name" value="AH/BAR_dom_sf"/>
</dbReference>
<evidence type="ECO:0000313" key="5">
    <source>
        <dbReference type="Proteomes" id="UP000603453"/>
    </source>
</evidence>
<dbReference type="Pfam" id="PF00611">
    <property type="entry name" value="FCH"/>
    <property type="match status" value="1"/>
</dbReference>
<protein>
    <recommendedName>
        <fullName evidence="6">Rho-GAP domain-containing protein</fullName>
    </recommendedName>
</protein>
<name>A0A8H7VB64_9FUNG</name>
<feature type="domain" description="Rho-GAP" evidence="2">
    <location>
        <begin position="404"/>
        <end position="598"/>
    </location>
</feature>
<dbReference type="GO" id="GO:0007010">
    <property type="term" value="P:cytoskeleton organization"/>
    <property type="evidence" value="ECO:0007669"/>
    <property type="project" value="TreeGrafter"/>
</dbReference>
<gene>
    <name evidence="4" type="ORF">INT47_001250</name>
</gene>
<evidence type="ECO:0000259" key="3">
    <source>
        <dbReference type="PROSITE" id="PS51741"/>
    </source>
</evidence>
<dbReference type="PANTHER" id="PTHR23065">
    <property type="entry name" value="PROLINE-SERINE-THREONINE PHOSPHATASE INTERACTING PROTEIN 1"/>
    <property type="match status" value="1"/>
</dbReference>
<dbReference type="InterPro" id="IPR031160">
    <property type="entry name" value="F_BAR_dom"/>
</dbReference>
<keyword evidence="5" id="KW-1185">Reference proteome</keyword>
<accession>A0A8H7VB64</accession>
<dbReference type="InterPro" id="IPR001060">
    <property type="entry name" value="FCH_dom"/>
</dbReference>
<dbReference type="GO" id="GO:0007264">
    <property type="term" value="P:small GTPase-mediated signal transduction"/>
    <property type="evidence" value="ECO:0007669"/>
    <property type="project" value="TreeGrafter"/>
</dbReference>
<dbReference type="GO" id="GO:0005096">
    <property type="term" value="F:GTPase activator activity"/>
    <property type="evidence" value="ECO:0007669"/>
    <property type="project" value="TreeGrafter"/>
</dbReference>
<dbReference type="PROSITE" id="PS50238">
    <property type="entry name" value="RHOGAP"/>
    <property type="match status" value="1"/>
</dbReference>
<organism evidence="4 5">
    <name type="scientific">Mucor saturninus</name>
    <dbReference type="NCBI Taxonomy" id="64648"/>
    <lineage>
        <taxon>Eukaryota</taxon>
        <taxon>Fungi</taxon>
        <taxon>Fungi incertae sedis</taxon>
        <taxon>Mucoromycota</taxon>
        <taxon>Mucoromycotina</taxon>
        <taxon>Mucoromycetes</taxon>
        <taxon>Mucorales</taxon>
        <taxon>Mucorineae</taxon>
        <taxon>Mucoraceae</taxon>
        <taxon>Mucor</taxon>
    </lineage>
</organism>
<dbReference type="GO" id="GO:0000935">
    <property type="term" value="C:division septum"/>
    <property type="evidence" value="ECO:0007669"/>
    <property type="project" value="TreeGrafter"/>
</dbReference>
<dbReference type="SUPFAM" id="SSF48350">
    <property type="entry name" value="GTPase activation domain, GAP"/>
    <property type="match status" value="1"/>
</dbReference>
<dbReference type="InterPro" id="IPR008936">
    <property type="entry name" value="Rho_GTPase_activation_prot"/>
</dbReference>
<dbReference type="GO" id="GO:0005886">
    <property type="term" value="C:plasma membrane"/>
    <property type="evidence" value="ECO:0007669"/>
    <property type="project" value="TreeGrafter"/>
</dbReference>
<dbReference type="EMBL" id="JAEPRD010000002">
    <property type="protein sequence ID" value="KAG2213980.1"/>
    <property type="molecule type" value="Genomic_DNA"/>
</dbReference>
<comment type="caution">
    <text evidence="4">The sequence shown here is derived from an EMBL/GenBank/DDBJ whole genome shotgun (WGS) entry which is preliminary data.</text>
</comment>
<sequence length="733" mass="83753">MHIAMPHHHSFQQSFWSPTASVDAVPNFNTGFSVLHGKLRQSAKENRAIIEYIRHRISAEKLHAKQLSTLVPGNNPFDADMGGALKRCFEVVYSESIESTKEHEIRATNLHTTALDPLLQFSLRYDRIIATAKQTVDAQLGHFETLCRHMELAKSNYTAKCKALLLLQPDYQYEYIRLDESLEFLTRDHVWIWLQDLLLLLPMKRDAILAWLQEKHSQNEGDAIVLLDQLEKLEFLTQNMDLHPNGDYSKFESTPSSPSKKGFATGFLGRWNTTTPSAQLIKKSEMEMMAADTAYRAAVGKVEKMRTQVEQVLFVHYEEMQSLELERIATIKQVFISVAASLSNTIPRCKETFDNMMLYQETLEPDKDVQFIVEQYRTECPEFYFLTRVYPLYQKLKADQLFGVHLEEITRAQPSLVPPLVSQGLSVIESGFSRLYDEEKSLVWTTSVPLDRVHAAREEINHCTVDKTALEKYDVLLLASLIRLYLMELPECLFTFELYEPFKLIYANQGQQDKDTRLCSISKLLATLPTCNYKTVMLLLGHFYRLVKELDNHALATSLAKSFSYILLRPKIETKVSAHERHAQRLLQDLIENYEVIFTAEASKAQEENSSRPSIIINATDTAEKSSSLDETVVSTRTSSSSSTRRSSILSFMRTSQSTPTSSISIKRTNIPIIPSSSTLFEDPDELISSESSILIHTPPSYTSTSHPHQHKKEHYIMDDLASLDSFFEDEDD</sequence>
<dbReference type="SMART" id="SM00324">
    <property type="entry name" value="RhoGAP"/>
    <property type="match status" value="1"/>
</dbReference>
<evidence type="ECO:0000259" key="2">
    <source>
        <dbReference type="PROSITE" id="PS50238"/>
    </source>
</evidence>
<dbReference type="Proteomes" id="UP000603453">
    <property type="component" value="Unassembled WGS sequence"/>
</dbReference>